<dbReference type="EMBL" id="JAMSHJ010000005">
    <property type="protein sequence ID" value="KAI5413099.1"/>
    <property type="molecule type" value="Genomic_DNA"/>
</dbReference>
<comment type="caution">
    <text evidence="1">The sequence shown here is derived from an EMBL/GenBank/DDBJ whole genome shotgun (WGS) entry which is preliminary data.</text>
</comment>
<accession>A0A9D4X1N9</accession>
<keyword evidence="2" id="KW-1185">Reference proteome</keyword>
<sequence>MKDEISRITALVESVIAAQNQSSPSPATPSPQRTVIYEIISSTVLVATASQTIPAMPAGFLWGMPPIFVPEGYAPIFVSLSASSPIMSVPPPIVRTLPCVEETIYHSESSEGPYIYEKMDEMKDQFLEMRKELKTLRGKDLFGKSVAELCLVPNVKIFVKFKVPDFEKYKGNTCSLSHLVIGAPGHDIENCYPLKYKVQKLVKSGMVSFKDRAPNVKANSLSAHGNTSVNMVDDCLGNFRVLT</sequence>
<dbReference type="Gramene" id="Psat05G0764600-T1">
    <property type="protein sequence ID" value="KAI5413099.1"/>
    <property type="gene ID" value="KIW84_057646"/>
</dbReference>
<protein>
    <submittedName>
        <fullName evidence="1">Uncharacterized protein</fullName>
    </submittedName>
</protein>
<dbReference type="Proteomes" id="UP001058974">
    <property type="component" value="Chromosome 5"/>
</dbReference>
<dbReference type="AlphaFoldDB" id="A0A9D4X1N9"/>
<proteinExistence type="predicted"/>
<gene>
    <name evidence="1" type="ORF">KIW84_057646</name>
</gene>
<evidence type="ECO:0000313" key="2">
    <source>
        <dbReference type="Proteomes" id="UP001058974"/>
    </source>
</evidence>
<organism evidence="1 2">
    <name type="scientific">Pisum sativum</name>
    <name type="common">Garden pea</name>
    <name type="synonym">Lathyrus oleraceus</name>
    <dbReference type="NCBI Taxonomy" id="3888"/>
    <lineage>
        <taxon>Eukaryota</taxon>
        <taxon>Viridiplantae</taxon>
        <taxon>Streptophyta</taxon>
        <taxon>Embryophyta</taxon>
        <taxon>Tracheophyta</taxon>
        <taxon>Spermatophyta</taxon>
        <taxon>Magnoliopsida</taxon>
        <taxon>eudicotyledons</taxon>
        <taxon>Gunneridae</taxon>
        <taxon>Pentapetalae</taxon>
        <taxon>rosids</taxon>
        <taxon>fabids</taxon>
        <taxon>Fabales</taxon>
        <taxon>Fabaceae</taxon>
        <taxon>Papilionoideae</taxon>
        <taxon>50 kb inversion clade</taxon>
        <taxon>NPAAA clade</taxon>
        <taxon>Hologalegina</taxon>
        <taxon>IRL clade</taxon>
        <taxon>Fabeae</taxon>
        <taxon>Lathyrus</taxon>
    </lineage>
</organism>
<evidence type="ECO:0000313" key="1">
    <source>
        <dbReference type="EMBL" id="KAI5413099.1"/>
    </source>
</evidence>
<reference evidence="1 2" key="1">
    <citation type="journal article" date="2022" name="Nat. Genet.">
        <title>Improved pea reference genome and pan-genome highlight genomic features and evolutionary characteristics.</title>
        <authorList>
            <person name="Yang T."/>
            <person name="Liu R."/>
            <person name="Luo Y."/>
            <person name="Hu S."/>
            <person name="Wang D."/>
            <person name="Wang C."/>
            <person name="Pandey M.K."/>
            <person name="Ge S."/>
            <person name="Xu Q."/>
            <person name="Li N."/>
            <person name="Li G."/>
            <person name="Huang Y."/>
            <person name="Saxena R.K."/>
            <person name="Ji Y."/>
            <person name="Li M."/>
            <person name="Yan X."/>
            <person name="He Y."/>
            <person name="Liu Y."/>
            <person name="Wang X."/>
            <person name="Xiang C."/>
            <person name="Varshney R.K."/>
            <person name="Ding H."/>
            <person name="Gao S."/>
            <person name="Zong X."/>
        </authorList>
    </citation>
    <scope>NUCLEOTIDE SEQUENCE [LARGE SCALE GENOMIC DNA]</scope>
    <source>
        <strain evidence="1 2">cv. Zhongwan 6</strain>
    </source>
</reference>
<name>A0A9D4X1N9_PEA</name>